<dbReference type="Proteomes" id="UP000649573">
    <property type="component" value="Unassembled WGS sequence"/>
</dbReference>
<dbReference type="EMBL" id="BMRE01000004">
    <property type="protein sequence ID" value="GGU26680.1"/>
    <property type="molecule type" value="Genomic_DNA"/>
</dbReference>
<comment type="caution">
    <text evidence="1">The sequence shown here is derived from an EMBL/GenBank/DDBJ whole genome shotgun (WGS) entry which is preliminary data.</text>
</comment>
<accession>A0ABQ2UG04</accession>
<dbReference type="RefSeq" id="WP_189253183.1">
    <property type="nucleotide sequence ID" value="NZ_BMRE01000004.1"/>
</dbReference>
<evidence type="ECO:0000313" key="2">
    <source>
        <dbReference type="Proteomes" id="UP000649573"/>
    </source>
</evidence>
<sequence>MHQPRRALDKLPPVGLEFKIHLLRRLLDSAPEPLTVSQIMEGGPNRSFASGWYAVKALERIGVAVSVPKTAQCRVARYRLADGAAEVVGEFVVDWLRQEPRPRLSPLPGSKQYQQVLAVLGEYPDSWFTVNELTSKLSGVRKCARRPTVELYAAGYLLRRLSDGGKPGRVEYQYRLDPDAAPHARALLDA</sequence>
<name>A0ABQ2UG04_9PSEU</name>
<reference evidence="2" key="1">
    <citation type="journal article" date="2019" name="Int. J. Syst. Evol. Microbiol.">
        <title>The Global Catalogue of Microorganisms (GCM) 10K type strain sequencing project: providing services to taxonomists for standard genome sequencing and annotation.</title>
        <authorList>
            <consortium name="The Broad Institute Genomics Platform"/>
            <consortium name="The Broad Institute Genome Sequencing Center for Infectious Disease"/>
            <person name="Wu L."/>
            <person name="Ma J."/>
        </authorList>
    </citation>
    <scope>NUCLEOTIDE SEQUENCE [LARGE SCALE GENOMIC DNA]</scope>
    <source>
        <strain evidence="2">JCM 3296</strain>
    </source>
</reference>
<protein>
    <submittedName>
        <fullName evidence="1">Uncharacterized protein</fullName>
    </submittedName>
</protein>
<gene>
    <name evidence="1" type="ORF">GCM10010178_18850</name>
</gene>
<keyword evidence="2" id="KW-1185">Reference proteome</keyword>
<organism evidence="1 2">
    <name type="scientific">Lentzea flava</name>
    <dbReference type="NCBI Taxonomy" id="103732"/>
    <lineage>
        <taxon>Bacteria</taxon>
        <taxon>Bacillati</taxon>
        <taxon>Actinomycetota</taxon>
        <taxon>Actinomycetes</taxon>
        <taxon>Pseudonocardiales</taxon>
        <taxon>Pseudonocardiaceae</taxon>
        <taxon>Lentzea</taxon>
    </lineage>
</organism>
<proteinExistence type="predicted"/>
<evidence type="ECO:0000313" key="1">
    <source>
        <dbReference type="EMBL" id="GGU26680.1"/>
    </source>
</evidence>